<evidence type="ECO:0000313" key="1">
    <source>
        <dbReference type="EMBL" id="KAF2179202.1"/>
    </source>
</evidence>
<accession>A0A6A6DLF3</accession>
<dbReference type="AlphaFoldDB" id="A0A6A6DLF3"/>
<dbReference type="Proteomes" id="UP000800200">
    <property type="component" value="Unassembled WGS sequence"/>
</dbReference>
<dbReference type="EMBL" id="ML994669">
    <property type="protein sequence ID" value="KAF2179202.1"/>
    <property type="molecule type" value="Genomic_DNA"/>
</dbReference>
<evidence type="ECO:0000313" key="2">
    <source>
        <dbReference type="Proteomes" id="UP000800200"/>
    </source>
</evidence>
<keyword evidence="2" id="KW-1185">Reference proteome</keyword>
<feature type="non-terminal residue" evidence="1">
    <location>
        <position position="1"/>
    </location>
</feature>
<organism evidence="1 2">
    <name type="scientific">Zopfia rhizophila CBS 207.26</name>
    <dbReference type="NCBI Taxonomy" id="1314779"/>
    <lineage>
        <taxon>Eukaryota</taxon>
        <taxon>Fungi</taxon>
        <taxon>Dikarya</taxon>
        <taxon>Ascomycota</taxon>
        <taxon>Pezizomycotina</taxon>
        <taxon>Dothideomycetes</taxon>
        <taxon>Dothideomycetes incertae sedis</taxon>
        <taxon>Zopfiaceae</taxon>
        <taxon>Zopfia</taxon>
    </lineage>
</organism>
<protein>
    <submittedName>
        <fullName evidence="1">Uncharacterized protein</fullName>
    </submittedName>
</protein>
<gene>
    <name evidence="1" type="ORF">K469DRAFT_717477</name>
</gene>
<proteinExistence type="predicted"/>
<reference evidence="1" key="1">
    <citation type="journal article" date="2020" name="Stud. Mycol.">
        <title>101 Dothideomycetes genomes: a test case for predicting lifestyles and emergence of pathogens.</title>
        <authorList>
            <person name="Haridas S."/>
            <person name="Albert R."/>
            <person name="Binder M."/>
            <person name="Bloem J."/>
            <person name="Labutti K."/>
            <person name="Salamov A."/>
            <person name="Andreopoulos B."/>
            <person name="Baker S."/>
            <person name="Barry K."/>
            <person name="Bills G."/>
            <person name="Bluhm B."/>
            <person name="Cannon C."/>
            <person name="Castanera R."/>
            <person name="Culley D."/>
            <person name="Daum C."/>
            <person name="Ezra D."/>
            <person name="Gonzalez J."/>
            <person name="Henrissat B."/>
            <person name="Kuo A."/>
            <person name="Liang C."/>
            <person name="Lipzen A."/>
            <person name="Lutzoni F."/>
            <person name="Magnuson J."/>
            <person name="Mondo S."/>
            <person name="Nolan M."/>
            <person name="Ohm R."/>
            <person name="Pangilinan J."/>
            <person name="Park H.-J."/>
            <person name="Ramirez L."/>
            <person name="Alfaro M."/>
            <person name="Sun H."/>
            <person name="Tritt A."/>
            <person name="Yoshinaga Y."/>
            <person name="Zwiers L.-H."/>
            <person name="Turgeon B."/>
            <person name="Goodwin S."/>
            <person name="Spatafora J."/>
            <person name="Crous P."/>
            <person name="Grigoriev I."/>
        </authorList>
    </citation>
    <scope>NUCLEOTIDE SEQUENCE</scope>
    <source>
        <strain evidence="1">CBS 207.26</strain>
    </source>
</reference>
<sequence length="89" mass="10391">MDDLVGELQLKTIECLPCFKNVVSLWSTDHTWRGLVSERGFNVWLRRQPVSVPLEFFSSTRLQFVRRHVEVFIKRGVSVTCKVRPDKVS</sequence>
<name>A0A6A6DLF3_9PEZI</name>